<reference evidence="1" key="1">
    <citation type="submission" date="2022-10" db="EMBL/GenBank/DDBJ databases">
        <authorList>
            <person name="Chen Y."/>
            <person name="Dougan E. K."/>
            <person name="Chan C."/>
            <person name="Rhodes N."/>
            <person name="Thang M."/>
        </authorList>
    </citation>
    <scope>NUCLEOTIDE SEQUENCE</scope>
</reference>
<evidence type="ECO:0000313" key="2">
    <source>
        <dbReference type="EMBL" id="CAL1152825.1"/>
    </source>
</evidence>
<dbReference type="EMBL" id="CAMXCT030002634">
    <property type="protein sequence ID" value="CAL4786762.1"/>
    <property type="molecule type" value="Genomic_DNA"/>
</dbReference>
<accession>A0A9P1CXG7</accession>
<keyword evidence="3" id="KW-1185">Reference proteome</keyword>
<evidence type="ECO:0000313" key="3">
    <source>
        <dbReference type="Proteomes" id="UP001152797"/>
    </source>
</evidence>
<gene>
    <name evidence="1" type="ORF">C1SCF055_LOCUS25645</name>
</gene>
<dbReference type="Proteomes" id="UP001152797">
    <property type="component" value="Unassembled WGS sequence"/>
</dbReference>
<reference evidence="2" key="2">
    <citation type="submission" date="2024-04" db="EMBL/GenBank/DDBJ databases">
        <authorList>
            <person name="Chen Y."/>
            <person name="Shah S."/>
            <person name="Dougan E. K."/>
            <person name="Thang M."/>
            <person name="Chan C."/>
        </authorList>
    </citation>
    <scope>NUCLEOTIDE SEQUENCE [LARGE SCALE GENOMIC DNA]</scope>
</reference>
<evidence type="ECO:0000313" key="1">
    <source>
        <dbReference type="EMBL" id="CAI3999450.1"/>
    </source>
</evidence>
<sequence length="419" mass="48756">MVFAAWRLSRWEQDATPHVQGFDHLLCQLDCAIAQALHWFQRLGAEVTRALRHDDRMFFAGLMQEASDFLAPNHVKDMWRIIRRHLPKFRSRRIGQNPQKIELLKDQWVPYFQQLEVGATHDAAVIVETCHARQKNMPIVQYDFQIDDLPSLIEVEDDLPNGQYFQVKPLEVRGLARVETVQAQGPLLLADDHRAQEIQQLTQELETIQKELQVDMPEDAYQASLRLRQSLSKTTEEWFSDFQAAGFDESLAEDLPDRWILLLDDADGNFGPWFEAEFMRWGQDDLPDVIAEFLDGRAEILVDEAFCELTSVFPRFELLQKRTSLQARLRRLTVEMQTRFPHRDVRKGSANVQERAATAAHVPAQFDEQTALFQQVRATRWLDLPHEKKDDLVQWVIEAEKLCGQIRADATWLPDYQGR</sequence>
<dbReference type="EMBL" id="CAMXCT010002634">
    <property type="protein sequence ID" value="CAI3999450.1"/>
    <property type="molecule type" value="Genomic_DNA"/>
</dbReference>
<protein>
    <submittedName>
        <fullName evidence="1">Uncharacterized protein</fullName>
    </submittedName>
</protein>
<comment type="caution">
    <text evidence="1">The sequence shown here is derived from an EMBL/GenBank/DDBJ whole genome shotgun (WGS) entry which is preliminary data.</text>
</comment>
<proteinExistence type="predicted"/>
<dbReference type="AlphaFoldDB" id="A0A9P1CXG7"/>
<organism evidence="1">
    <name type="scientific">Cladocopium goreaui</name>
    <dbReference type="NCBI Taxonomy" id="2562237"/>
    <lineage>
        <taxon>Eukaryota</taxon>
        <taxon>Sar</taxon>
        <taxon>Alveolata</taxon>
        <taxon>Dinophyceae</taxon>
        <taxon>Suessiales</taxon>
        <taxon>Symbiodiniaceae</taxon>
        <taxon>Cladocopium</taxon>
    </lineage>
</organism>
<dbReference type="EMBL" id="CAMXCT020002634">
    <property type="protein sequence ID" value="CAL1152825.1"/>
    <property type="molecule type" value="Genomic_DNA"/>
</dbReference>
<name>A0A9P1CXG7_9DINO</name>